<gene>
    <name evidence="2" type="ORF">CARN8_6110007</name>
</gene>
<proteinExistence type="predicted"/>
<dbReference type="EMBL" id="UOYP01000570">
    <property type="protein sequence ID" value="VAY89321.1"/>
    <property type="molecule type" value="Genomic_DNA"/>
</dbReference>
<feature type="transmembrane region" description="Helical" evidence="1">
    <location>
        <begin position="12"/>
        <end position="32"/>
    </location>
</feature>
<sequence>MGNYLDTLPDGWTIYLWLVAGGLIIAVSIYGIRWGSKNEQFDEDIKYLVFKESDKDKMSPEEYAKSREVLAKQEARRAEVLADQAAAVRKTKTT</sequence>
<name>A0A3P3ZR14_9ZZZZ</name>
<keyword evidence="1" id="KW-0812">Transmembrane</keyword>
<keyword evidence="1" id="KW-0472">Membrane</keyword>
<reference evidence="2" key="1">
    <citation type="submission" date="2018-10" db="EMBL/GenBank/DDBJ databases">
        <authorList>
            <person name="Plewniak F."/>
        </authorList>
    </citation>
    <scope>NUCLEOTIDE SEQUENCE</scope>
</reference>
<organism evidence="2">
    <name type="scientific">mine drainage metagenome</name>
    <dbReference type="NCBI Taxonomy" id="410659"/>
    <lineage>
        <taxon>unclassified sequences</taxon>
        <taxon>metagenomes</taxon>
        <taxon>ecological metagenomes</taxon>
    </lineage>
</organism>
<dbReference type="AlphaFoldDB" id="A0A3P3ZR14"/>
<evidence type="ECO:0000256" key="1">
    <source>
        <dbReference type="SAM" id="Phobius"/>
    </source>
</evidence>
<accession>A0A3P3ZR14</accession>
<evidence type="ECO:0000313" key="2">
    <source>
        <dbReference type="EMBL" id="VAY89321.1"/>
    </source>
</evidence>
<keyword evidence="1" id="KW-1133">Transmembrane helix</keyword>
<protein>
    <submittedName>
        <fullName evidence="2">Uncharacterized protein</fullName>
    </submittedName>
</protein>